<evidence type="ECO:0000313" key="12">
    <source>
        <dbReference type="Proteomes" id="UP000484885"/>
    </source>
</evidence>
<evidence type="ECO:0000256" key="8">
    <source>
        <dbReference type="ARBA" id="ARBA00022989"/>
    </source>
</evidence>
<feature type="transmembrane region" description="Helical" evidence="10">
    <location>
        <begin position="104"/>
        <end position="121"/>
    </location>
</feature>
<dbReference type="PANTHER" id="PTHR36122:SF2">
    <property type="entry name" value="NICOTINAMIDE RIBOSIDE TRANSPORTER PNUC"/>
    <property type="match status" value="1"/>
</dbReference>
<feature type="transmembrane region" description="Helical" evidence="10">
    <location>
        <begin position="41"/>
        <end position="60"/>
    </location>
</feature>
<dbReference type="InterPro" id="IPR006419">
    <property type="entry name" value="NMN_transpt_PnuC"/>
</dbReference>
<keyword evidence="7 10" id="KW-0812">Transmembrane</keyword>
<evidence type="ECO:0000313" key="11">
    <source>
        <dbReference type="EMBL" id="NDY95852.1"/>
    </source>
</evidence>
<feature type="transmembrane region" description="Helical" evidence="10">
    <location>
        <begin position="176"/>
        <end position="195"/>
    </location>
</feature>
<comment type="similarity">
    <text evidence="3">Belongs to the nicotinamide ribonucleoside (NR) uptake permease (TC 4.B.1) family.</text>
</comment>
<evidence type="ECO:0000256" key="10">
    <source>
        <dbReference type="SAM" id="Phobius"/>
    </source>
</evidence>
<comment type="caution">
    <text evidence="11">The sequence shown here is derived from an EMBL/GenBank/DDBJ whole genome shotgun (WGS) entry which is preliminary data.</text>
</comment>
<feature type="transmembrane region" description="Helical" evidence="10">
    <location>
        <begin position="14"/>
        <end position="34"/>
    </location>
</feature>
<evidence type="ECO:0000256" key="1">
    <source>
        <dbReference type="ARBA" id="ARBA00002672"/>
    </source>
</evidence>
<evidence type="ECO:0000256" key="6">
    <source>
        <dbReference type="ARBA" id="ARBA00022475"/>
    </source>
</evidence>
<dbReference type="Pfam" id="PF04973">
    <property type="entry name" value="NMN_transporter"/>
    <property type="match status" value="1"/>
</dbReference>
<dbReference type="GO" id="GO:0034257">
    <property type="term" value="F:nicotinamide riboside transmembrane transporter activity"/>
    <property type="evidence" value="ECO:0007669"/>
    <property type="project" value="InterPro"/>
</dbReference>
<keyword evidence="9 10" id="KW-0472">Membrane</keyword>
<sequence length="217" mass="24799">MSAEGWFQQLVQRWGTLSGWEITAVLLALVYLLLAVRQNRWCWVAALVSTAIFTALFWQVQLLMQSGLNIYYMGMALYGWWHWRHGSSGQGALPITRWRWRRHAQALGLIVLLAVISGFFLERHTGAAWPYLDSFITWGAVVTTFMVARKVLENWAYWMVINSLAIVLFLDRGMALTAALHAAYLVISVVGWISWHRDYRRHGHDPAPAAGPVTDKQ</sequence>
<keyword evidence="12" id="KW-1185">Reference proteome</keyword>
<feature type="transmembrane region" description="Helical" evidence="10">
    <location>
        <begin position="127"/>
        <end position="148"/>
    </location>
</feature>
<reference evidence="11 12" key="1">
    <citation type="submission" date="2020-02" db="EMBL/GenBank/DDBJ databases">
        <authorList>
            <person name="Zhang X.-Y."/>
        </authorList>
    </citation>
    <scope>NUCLEOTIDE SEQUENCE [LARGE SCALE GENOMIC DNA]</scope>
    <source>
        <strain evidence="11 12">C33</strain>
    </source>
</reference>
<gene>
    <name evidence="11" type="ORF">G3I74_08940</name>
</gene>
<accession>A0A845UZY7</accession>
<organism evidence="11 12">
    <name type="scientific">Wenzhouxiangella limi</name>
    <dbReference type="NCBI Taxonomy" id="2707351"/>
    <lineage>
        <taxon>Bacteria</taxon>
        <taxon>Pseudomonadati</taxon>
        <taxon>Pseudomonadota</taxon>
        <taxon>Gammaproteobacteria</taxon>
        <taxon>Chromatiales</taxon>
        <taxon>Wenzhouxiangellaceae</taxon>
        <taxon>Wenzhouxiangella</taxon>
    </lineage>
</organism>
<evidence type="ECO:0000256" key="7">
    <source>
        <dbReference type="ARBA" id="ARBA00022692"/>
    </source>
</evidence>
<name>A0A845UZY7_9GAMM</name>
<keyword evidence="8 10" id="KW-1133">Transmembrane helix</keyword>
<protein>
    <recommendedName>
        <fullName evidence="4">Nicotinamide riboside transporter PnuC</fullName>
    </recommendedName>
</protein>
<keyword evidence="5" id="KW-0813">Transport</keyword>
<evidence type="ECO:0000256" key="9">
    <source>
        <dbReference type="ARBA" id="ARBA00023136"/>
    </source>
</evidence>
<keyword evidence="6" id="KW-1003">Cell membrane</keyword>
<comment type="function">
    <text evidence="1">Required for nicotinamide riboside transport across the inner membrane.</text>
</comment>
<evidence type="ECO:0000256" key="4">
    <source>
        <dbReference type="ARBA" id="ARBA00017522"/>
    </source>
</evidence>
<dbReference type="RefSeq" id="WP_164211255.1">
    <property type="nucleotide sequence ID" value="NZ_JAAGSC010000041.1"/>
</dbReference>
<dbReference type="EMBL" id="JAAGSC010000041">
    <property type="protein sequence ID" value="NDY95852.1"/>
    <property type="molecule type" value="Genomic_DNA"/>
</dbReference>
<dbReference type="GO" id="GO:0005886">
    <property type="term" value="C:plasma membrane"/>
    <property type="evidence" value="ECO:0007669"/>
    <property type="project" value="UniProtKB-SubCell"/>
</dbReference>
<evidence type="ECO:0000256" key="3">
    <source>
        <dbReference type="ARBA" id="ARBA00006669"/>
    </source>
</evidence>
<dbReference type="PANTHER" id="PTHR36122">
    <property type="entry name" value="NICOTINAMIDE RIBOSIDE TRANSPORTER PNUC"/>
    <property type="match status" value="1"/>
</dbReference>
<proteinExistence type="inferred from homology"/>
<dbReference type="NCBIfam" id="TIGR01528">
    <property type="entry name" value="NMN_trans_PnuC"/>
    <property type="match status" value="1"/>
</dbReference>
<dbReference type="AlphaFoldDB" id="A0A845UZY7"/>
<comment type="subcellular location">
    <subcellularLocation>
        <location evidence="2">Cell membrane</location>
        <topology evidence="2">Multi-pass membrane protein</topology>
    </subcellularLocation>
</comment>
<evidence type="ECO:0000256" key="5">
    <source>
        <dbReference type="ARBA" id="ARBA00022448"/>
    </source>
</evidence>
<dbReference type="Proteomes" id="UP000484885">
    <property type="component" value="Unassembled WGS sequence"/>
</dbReference>
<evidence type="ECO:0000256" key="2">
    <source>
        <dbReference type="ARBA" id="ARBA00004651"/>
    </source>
</evidence>